<name>C5L2L2_PERM5</name>
<evidence type="ECO:0000313" key="2">
    <source>
        <dbReference type="EMBL" id="EER09031.1"/>
    </source>
</evidence>
<feature type="compositionally biased region" description="Basic and acidic residues" evidence="1">
    <location>
        <begin position="10"/>
        <end position="22"/>
    </location>
</feature>
<protein>
    <submittedName>
        <fullName evidence="2">Uncharacterized protein</fullName>
    </submittedName>
</protein>
<keyword evidence="3" id="KW-1185">Reference proteome</keyword>
<dbReference type="RefSeq" id="XP_002777215.1">
    <property type="nucleotide sequence ID" value="XM_002777169.1"/>
</dbReference>
<dbReference type="InParanoid" id="C5L2L2"/>
<proteinExistence type="predicted"/>
<feature type="region of interest" description="Disordered" evidence="1">
    <location>
        <begin position="1"/>
        <end position="57"/>
    </location>
</feature>
<dbReference type="EMBL" id="GG678615">
    <property type="protein sequence ID" value="EER09031.1"/>
    <property type="molecule type" value="Genomic_DNA"/>
</dbReference>
<dbReference type="AlphaFoldDB" id="C5L2L2"/>
<organism evidence="3">
    <name type="scientific">Perkinsus marinus (strain ATCC 50983 / TXsc)</name>
    <dbReference type="NCBI Taxonomy" id="423536"/>
    <lineage>
        <taxon>Eukaryota</taxon>
        <taxon>Sar</taxon>
        <taxon>Alveolata</taxon>
        <taxon>Perkinsozoa</taxon>
        <taxon>Perkinsea</taxon>
        <taxon>Perkinsida</taxon>
        <taxon>Perkinsidae</taxon>
        <taxon>Perkinsus</taxon>
    </lineage>
</organism>
<reference evidence="2 3" key="1">
    <citation type="submission" date="2008-07" db="EMBL/GenBank/DDBJ databases">
        <authorList>
            <person name="El-Sayed N."/>
            <person name="Caler E."/>
            <person name="Inman J."/>
            <person name="Amedeo P."/>
            <person name="Hass B."/>
            <person name="Wortman J."/>
        </authorList>
    </citation>
    <scope>NUCLEOTIDE SEQUENCE [LARGE SCALE GENOMIC DNA]</scope>
    <source>
        <strain evidence="3">ATCC 50983 / TXsc</strain>
    </source>
</reference>
<gene>
    <name evidence="2" type="ORF">Pmar_PMAR001639</name>
</gene>
<accession>C5L2L2</accession>
<dbReference type="Proteomes" id="UP000007800">
    <property type="component" value="Unassembled WGS sequence"/>
</dbReference>
<evidence type="ECO:0000313" key="3">
    <source>
        <dbReference type="Proteomes" id="UP000007800"/>
    </source>
</evidence>
<evidence type="ECO:0000256" key="1">
    <source>
        <dbReference type="SAM" id="MobiDB-lite"/>
    </source>
</evidence>
<dbReference type="GeneID" id="9065114"/>
<feature type="non-terminal residue" evidence="2">
    <location>
        <position position="57"/>
    </location>
</feature>
<sequence>MTQVKLLPSDVRRPRQEQRPAEKNSGNIKLRPAAVTTVSTTPKGRHDKTSRNGSGAK</sequence>